<dbReference type="InterPro" id="IPR043147">
    <property type="entry name" value="Penicillin_amidase_A-knob"/>
</dbReference>
<dbReference type="Pfam" id="PF01804">
    <property type="entry name" value="Penicil_amidase"/>
    <property type="match status" value="1"/>
</dbReference>
<dbReference type="Gene3D" id="3.60.20.10">
    <property type="entry name" value="Glutamine Phosphoribosylpyrophosphate, subunit 1, domain 1"/>
    <property type="match status" value="1"/>
</dbReference>
<accession>A0ABT4TWK4</accession>
<dbReference type="InterPro" id="IPR002692">
    <property type="entry name" value="S45"/>
</dbReference>
<keyword evidence="2" id="KW-0378">Hydrolase</keyword>
<feature type="chain" id="PRO_5045608005" evidence="5">
    <location>
        <begin position="25"/>
        <end position="790"/>
    </location>
</feature>
<evidence type="ECO:0000256" key="2">
    <source>
        <dbReference type="ARBA" id="ARBA00022801"/>
    </source>
</evidence>
<dbReference type="PIRSF" id="PIRSF001227">
    <property type="entry name" value="Pen_acylase"/>
    <property type="match status" value="1"/>
</dbReference>
<dbReference type="Gene3D" id="1.10.439.10">
    <property type="entry name" value="Penicillin Amidohydrolase, domain 1"/>
    <property type="match status" value="1"/>
</dbReference>
<comment type="caution">
    <text evidence="6">The sequence shown here is derived from an EMBL/GenBank/DDBJ whole genome shotgun (WGS) entry which is preliminary data.</text>
</comment>
<dbReference type="EMBL" id="JAQFWQ010000001">
    <property type="protein sequence ID" value="MDA2809070.1"/>
    <property type="molecule type" value="Genomic_DNA"/>
</dbReference>
<feature type="region of interest" description="Disordered" evidence="4">
    <location>
        <begin position="544"/>
        <end position="563"/>
    </location>
</feature>
<dbReference type="PANTHER" id="PTHR34218">
    <property type="entry name" value="PEPTIDASE S45 PENICILLIN AMIDASE"/>
    <property type="match status" value="1"/>
</dbReference>
<comment type="similarity">
    <text evidence="1">Belongs to the peptidase S45 family.</text>
</comment>
<sequence>MLRRSRLRPAAAVLAAFALVLAPAADPRALPRPEPAEYAVEGLADAVEIRVDSWGVPHIYARNDDDLYFAQGLNAARDRLFQIDLFRRRGLGLMAEAFGPAYAERDRAARLFLYRGPMEEEWAAYGPRARRVAERFTDGVNAYIDWLEDNPAHLPEEFQRLGYRPERWDPEDVVRIRTNALTGNLFSEVQRARVACAADTAADQARIRLQPAHTPQVPDGFDPCALPPDVLKAYALAVQGPTTAPPPPAPGAPWASEGSNAWAVAPSRTETGRPVLAADPHRALTSPSLRYMAHLSAPGTDVIGAGEPSMPGLALGHNGTAAFGLTYMSADQEDLYTYRLHPDDPMLYRYDGGWERMTAVRERIPVRGADPVDTELLFTRHGPVVLRDEGAGTAYAVRTTWSAPGTAAYFGALGLMRAGDLPSFRKAAGSWGGPPLTFVYADASGTVARVSGGAVPLRPDHDGLLPVPGDGRYEWSGLAEGALLPWEADPPQGFVAAANEYTPAPRLPGPVGYEWPSPYRYRRITDVLAADARFGTGDAMALQNDRSSPPADELVPMLPDPAGRTGDTRAALELLRSWDRTAAEDSAGAALFETWLTRHLAPAFYDGRVPGRAHTLVGPTTTQTLVGGVRALDPGEREELLVSTLTDAYGEASYRLGGDPSLWRWGDLQWTLFEHPAGEHIGPLPRGGAWDTVDVSSYRPEDFGQAAGASFRMVVDVGAWDRSFAASAPGQSGDPASEHYDDLLPLWRRGDYFPLVYSREAVAANTAATIRLVPAPGGQAGGSAPISGPR</sequence>
<evidence type="ECO:0000256" key="3">
    <source>
        <dbReference type="ARBA" id="ARBA00023145"/>
    </source>
</evidence>
<name>A0ABT4TWK4_9ACTN</name>
<proteinExistence type="inferred from homology"/>
<dbReference type="PANTHER" id="PTHR34218:SF4">
    <property type="entry name" value="ACYL-HOMOSERINE LACTONE ACYLASE QUIP"/>
    <property type="match status" value="1"/>
</dbReference>
<dbReference type="InterPro" id="IPR023343">
    <property type="entry name" value="Penicillin_amidase_dom1"/>
</dbReference>
<dbReference type="Gene3D" id="1.10.1400.10">
    <property type="match status" value="1"/>
</dbReference>
<evidence type="ECO:0000313" key="7">
    <source>
        <dbReference type="Proteomes" id="UP001527866"/>
    </source>
</evidence>
<dbReference type="InterPro" id="IPR029055">
    <property type="entry name" value="Ntn_hydrolases_N"/>
</dbReference>
<evidence type="ECO:0000256" key="4">
    <source>
        <dbReference type="SAM" id="MobiDB-lite"/>
    </source>
</evidence>
<organism evidence="6 7">
    <name type="scientific">Nocardiopsis endophytica</name>
    <dbReference type="NCBI Taxonomy" id="3018445"/>
    <lineage>
        <taxon>Bacteria</taxon>
        <taxon>Bacillati</taxon>
        <taxon>Actinomycetota</taxon>
        <taxon>Actinomycetes</taxon>
        <taxon>Streptosporangiales</taxon>
        <taxon>Nocardiopsidaceae</taxon>
        <taxon>Nocardiopsis</taxon>
    </lineage>
</organism>
<keyword evidence="7" id="KW-1185">Reference proteome</keyword>
<evidence type="ECO:0000256" key="1">
    <source>
        <dbReference type="ARBA" id="ARBA00006586"/>
    </source>
</evidence>
<dbReference type="Proteomes" id="UP001527866">
    <property type="component" value="Unassembled WGS sequence"/>
</dbReference>
<evidence type="ECO:0000256" key="5">
    <source>
        <dbReference type="SAM" id="SignalP"/>
    </source>
</evidence>
<dbReference type="InterPro" id="IPR043146">
    <property type="entry name" value="Penicillin_amidase_N_B-knob"/>
</dbReference>
<dbReference type="CDD" id="cd03747">
    <property type="entry name" value="Ntn_PGA_like"/>
    <property type="match status" value="1"/>
</dbReference>
<dbReference type="SUPFAM" id="SSF56235">
    <property type="entry name" value="N-terminal nucleophile aminohydrolases (Ntn hydrolases)"/>
    <property type="match status" value="1"/>
</dbReference>
<reference evidence="6 7" key="1">
    <citation type="submission" date="2023-01" db="EMBL/GenBank/DDBJ databases">
        <title>Draft genome sequence of Nocardiopsis sp. RSe5-2 isolated from halophytes.</title>
        <authorList>
            <person name="Duangmal K."/>
            <person name="Chantavorakit T."/>
        </authorList>
    </citation>
    <scope>NUCLEOTIDE SEQUENCE [LARGE SCALE GENOMIC DNA]</scope>
    <source>
        <strain evidence="6 7">RSe5-2</strain>
    </source>
</reference>
<evidence type="ECO:0000313" key="6">
    <source>
        <dbReference type="EMBL" id="MDA2809070.1"/>
    </source>
</evidence>
<feature type="region of interest" description="Disordered" evidence="4">
    <location>
        <begin position="241"/>
        <end position="260"/>
    </location>
</feature>
<protein>
    <submittedName>
        <fullName evidence="6">Penicillin acylase family protein</fullName>
    </submittedName>
</protein>
<keyword evidence="3" id="KW-0865">Zymogen</keyword>
<keyword evidence="5" id="KW-0732">Signal</keyword>
<feature type="signal peptide" evidence="5">
    <location>
        <begin position="1"/>
        <end position="24"/>
    </location>
</feature>
<dbReference type="RefSeq" id="WP_270682977.1">
    <property type="nucleotide sequence ID" value="NZ_JAQFWQ010000001.1"/>
</dbReference>
<gene>
    <name evidence="6" type="ORF">O4J56_00305</name>
</gene>
<dbReference type="InterPro" id="IPR014395">
    <property type="entry name" value="Pen/GL7ACA/AHL_acylase"/>
</dbReference>
<dbReference type="Gene3D" id="2.30.120.10">
    <property type="match status" value="1"/>
</dbReference>